<gene>
    <name evidence="1" type="ORF">A3B14_02625</name>
</gene>
<organism evidence="1 2">
    <name type="scientific">Candidatus Zambryskibacteria bacterium RIFCSPLOWO2_01_FULL_45_21</name>
    <dbReference type="NCBI Taxonomy" id="1802761"/>
    <lineage>
        <taxon>Bacteria</taxon>
        <taxon>Candidatus Zambryskiibacteriota</taxon>
    </lineage>
</organism>
<dbReference type="Proteomes" id="UP000176800">
    <property type="component" value="Unassembled WGS sequence"/>
</dbReference>
<name>A0A1G2U4C8_9BACT</name>
<protein>
    <submittedName>
        <fullName evidence="1">Uncharacterized protein</fullName>
    </submittedName>
</protein>
<evidence type="ECO:0000313" key="2">
    <source>
        <dbReference type="Proteomes" id="UP000176800"/>
    </source>
</evidence>
<dbReference type="EMBL" id="MHWE01000008">
    <property type="protein sequence ID" value="OHB04339.1"/>
    <property type="molecule type" value="Genomic_DNA"/>
</dbReference>
<proteinExistence type="predicted"/>
<sequence>MFRGLALAGKVMWSKGTIWQMVLVAMIITGVACVDWGKVVGPDDAVPLGSVLPITNNDQKTEFVDIVVNATAIVRDLRLGQSTVVDLTRIYGNIQEISFSAKGYAHTSSGGLQYLGCEPHVVRISELQYGRIRTWGVSNVRLGRNDC</sequence>
<dbReference type="PROSITE" id="PS51257">
    <property type="entry name" value="PROKAR_LIPOPROTEIN"/>
    <property type="match status" value="1"/>
</dbReference>
<evidence type="ECO:0000313" key="1">
    <source>
        <dbReference type="EMBL" id="OHB04339.1"/>
    </source>
</evidence>
<comment type="caution">
    <text evidence="1">The sequence shown here is derived from an EMBL/GenBank/DDBJ whole genome shotgun (WGS) entry which is preliminary data.</text>
</comment>
<dbReference type="AlphaFoldDB" id="A0A1G2U4C8"/>
<accession>A0A1G2U4C8</accession>
<reference evidence="1 2" key="1">
    <citation type="journal article" date="2016" name="Nat. Commun.">
        <title>Thousands of microbial genomes shed light on interconnected biogeochemical processes in an aquifer system.</title>
        <authorList>
            <person name="Anantharaman K."/>
            <person name="Brown C.T."/>
            <person name="Hug L.A."/>
            <person name="Sharon I."/>
            <person name="Castelle C.J."/>
            <person name="Probst A.J."/>
            <person name="Thomas B.C."/>
            <person name="Singh A."/>
            <person name="Wilkins M.J."/>
            <person name="Karaoz U."/>
            <person name="Brodie E.L."/>
            <person name="Williams K.H."/>
            <person name="Hubbard S.S."/>
            <person name="Banfield J.F."/>
        </authorList>
    </citation>
    <scope>NUCLEOTIDE SEQUENCE [LARGE SCALE GENOMIC DNA]</scope>
</reference>